<dbReference type="GO" id="GO:0022904">
    <property type="term" value="P:respiratory electron transport chain"/>
    <property type="evidence" value="ECO:0007669"/>
    <property type="project" value="TreeGrafter"/>
</dbReference>
<dbReference type="SUPFAM" id="SSF54292">
    <property type="entry name" value="2Fe-2S ferredoxin-like"/>
    <property type="match status" value="1"/>
</dbReference>
<dbReference type="InterPro" id="IPR001041">
    <property type="entry name" value="2Fe-2S_ferredoxin-type"/>
</dbReference>
<dbReference type="PROSITE" id="PS51085">
    <property type="entry name" value="2FE2S_FER_2"/>
    <property type="match status" value="1"/>
</dbReference>
<dbReference type="GO" id="GO:0009055">
    <property type="term" value="F:electron transfer activity"/>
    <property type="evidence" value="ECO:0007669"/>
    <property type="project" value="InterPro"/>
</dbReference>
<keyword evidence="5" id="KW-1185">Reference proteome</keyword>
<evidence type="ECO:0000256" key="2">
    <source>
        <dbReference type="ARBA" id="ARBA00023014"/>
    </source>
</evidence>
<keyword evidence="1" id="KW-0001">2Fe-2S</keyword>
<dbReference type="AlphaFoldDB" id="R7Q3Z5"/>
<dbReference type="PANTHER" id="PTHR11921:SF29">
    <property type="entry name" value="SUCCINATE DEHYDROGENASE [UBIQUINONE] IRON-SULFUR SUBUNIT, MITOCHONDRIAL"/>
    <property type="match status" value="1"/>
</dbReference>
<dbReference type="InterPro" id="IPR012675">
    <property type="entry name" value="Beta-grasp_dom_sf"/>
</dbReference>
<evidence type="ECO:0000256" key="1">
    <source>
        <dbReference type="ARBA" id="ARBA00022714"/>
    </source>
</evidence>
<dbReference type="PROSITE" id="PS00197">
    <property type="entry name" value="2FE2S_FER_1"/>
    <property type="match status" value="1"/>
</dbReference>
<evidence type="ECO:0000313" key="5">
    <source>
        <dbReference type="Proteomes" id="UP000012073"/>
    </source>
</evidence>
<dbReference type="OrthoDB" id="1696654at2759"/>
<dbReference type="InterPro" id="IPR025192">
    <property type="entry name" value="Succ_DH/fum_Rdtase_N"/>
</dbReference>
<dbReference type="GO" id="GO:0009060">
    <property type="term" value="P:aerobic respiration"/>
    <property type="evidence" value="ECO:0007669"/>
    <property type="project" value="TreeGrafter"/>
</dbReference>
<dbReference type="InterPro" id="IPR006058">
    <property type="entry name" value="2Fe2S_fd_BS"/>
</dbReference>
<keyword evidence="2" id="KW-0411">Iron-sulfur</keyword>
<dbReference type="GeneID" id="17319628"/>
<keyword evidence="1" id="KW-0479">Metal-binding</keyword>
<reference evidence="5" key="1">
    <citation type="journal article" date="2013" name="Proc. Natl. Acad. Sci. U.S.A.">
        <title>Genome structure and metabolic features in the red seaweed Chondrus crispus shed light on evolution of the Archaeplastida.</title>
        <authorList>
            <person name="Collen J."/>
            <person name="Porcel B."/>
            <person name="Carre W."/>
            <person name="Ball S.G."/>
            <person name="Chaparro C."/>
            <person name="Tonon T."/>
            <person name="Barbeyron T."/>
            <person name="Michel G."/>
            <person name="Noel B."/>
            <person name="Valentin K."/>
            <person name="Elias M."/>
            <person name="Artiguenave F."/>
            <person name="Arun A."/>
            <person name="Aury J.M."/>
            <person name="Barbosa-Neto J.F."/>
            <person name="Bothwell J.H."/>
            <person name="Bouget F.Y."/>
            <person name="Brillet L."/>
            <person name="Cabello-Hurtado F."/>
            <person name="Capella-Gutierrez S."/>
            <person name="Charrier B."/>
            <person name="Cladiere L."/>
            <person name="Cock J.M."/>
            <person name="Coelho S.M."/>
            <person name="Colleoni C."/>
            <person name="Czjzek M."/>
            <person name="Da Silva C."/>
            <person name="Delage L."/>
            <person name="Denoeud F."/>
            <person name="Deschamps P."/>
            <person name="Dittami S.M."/>
            <person name="Gabaldon T."/>
            <person name="Gachon C.M."/>
            <person name="Groisillier A."/>
            <person name="Herve C."/>
            <person name="Jabbari K."/>
            <person name="Katinka M."/>
            <person name="Kloareg B."/>
            <person name="Kowalczyk N."/>
            <person name="Labadie K."/>
            <person name="Leblanc C."/>
            <person name="Lopez P.J."/>
            <person name="McLachlan D.H."/>
            <person name="Meslet-Cladiere L."/>
            <person name="Moustafa A."/>
            <person name="Nehr Z."/>
            <person name="Nyvall Collen P."/>
            <person name="Panaud O."/>
            <person name="Partensky F."/>
            <person name="Poulain J."/>
            <person name="Rensing S.A."/>
            <person name="Rousvoal S."/>
            <person name="Samson G."/>
            <person name="Symeonidi A."/>
            <person name="Weissenbach J."/>
            <person name="Zambounis A."/>
            <person name="Wincker P."/>
            <person name="Boyen C."/>
        </authorList>
    </citation>
    <scope>NUCLEOTIDE SEQUENCE [LARGE SCALE GENOMIC DNA]</scope>
    <source>
        <strain evidence="5">cv. Stackhouse</strain>
    </source>
</reference>
<evidence type="ECO:0000259" key="3">
    <source>
        <dbReference type="PROSITE" id="PS51085"/>
    </source>
</evidence>
<organism evidence="4 5">
    <name type="scientific">Chondrus crispus</name>
    <name type="common">Carrageen Irish moss</name>
    <name type="synonym">Polymorpha crispa</name>
    <dbReference type="NCBI Taxonomy" id="2769"/>
    <lineage>
        <taxon>Eukaryota</taxon>
        <taxon>Rhodophyta</taxon>
        <taxon>Florideophyceae</taxon>
        <taxon>Rhodymeniophycidae</taxon>
        <taxon>Gigartinales</taxon>
        <taxon>Gigartinaceae</taxon>
        <taxon>Chondrus</taxon>
    </lineage>
</organism>
<protein>
    <recommendedName>
        <fullName evidence="3">2Fe-2S ferredoxin-type domain-containing protein</fullName>
    </recommendedName>
</protein>
<gene>
    <name evidence="4" type="ORF">CHC_T00007584001</name>
</gene>
<dbReference type="InterPro" id="IPR050573">
    <property type="entry name" value="SDH/FRD_Iron-Sulfur"/>
</dbReference>
<evidence type="ECO:0000313" key="4">
    <source>
        <dbReference type="EMBL" id="CDF32200.1"/>
    </source>
</evidence>
<dbReference type="Pfam" id="PF13085">
    <property type="entry name" value="Fer2_3"/>
    <property type="match status" value="1"/>
</dbReference>
<accession>R7Q3Z5</accession>
<dbReference type="STRING" id="2769.R7Q3Z5"/>
<dbReference type="KEGG" id="ccp:CHC_T00007584001"/>
<dbReference type="Proteomes" id="UP000012073">
    <property type="component" value="Unassembled WGS sequence"/>
</dbReference>
<name>R7Q3Z5_CHOCR</name>
<dbReference type="InterPro" id="IPR036010">
    <property type="entry name" value="2Fe-2S_ferredoxin-like_sf"/>
</dbReference>
<dbReference type="Gene3D" id="3.10.20.30">
    <property type="match status" value="1"/>
</dbReference>
<dbReference type="EMBL" id="HG001460">
    <property type="protein sequence ID" value="CDF32200.1"/>
    <property type="molecule type" value="Genomic_DNA"/>
</dbReference>
<dbReference type="RefSeq" id="XP_005711865.1">
    <property type="nucleotide sequence ID" value="XM_005711808.1"/>
</dbReference>
<dbReference type="GO" id="GO:0051537">
    <property type="term" value="F:2 iron, 2 sulfur cluster binding"/>
    <property type="evidence" value="ECO:0007669"/>
    <property type="project" value="UniProtKB-KW"/>
</dbReference>
<dbReference type="Gramene" id="CDF32200">
    <property type="protein sequence ID" value="CDF32200"/>
    <property type="gene ID" value="CHC_T00007584001"/>
</dbReference>
<sequence>MILNALIQIKNVEDSSLTFRRSCREGVCGSCSMNIDCTNSLACLRSLNIKSKFITIYPLPHTYIIKDLVPDLSNITFRKSENKENAKVKGENFEHVQSYARALRQVDNENPGIFEDGDRFFNLDETAVNGEFGKRVKVFGSADTHHGGFSVSSANSGTGKCSAVTLHCTPGHRRRGAALPAFDTCTVRAHLGRYPTCTTRGHTCMTVVWHVYDTCTTRVRHVYIRGGHKFLS</sequence>
<dbReference type="PANTHER" id="PTHR11921">
    <property type="entry name" value="SUCCINATE DEHYDROGENASE IRON-SULFUR PROTEIN"/>
    <property type="match status" value="1"/>
</dbReference>
<feature type="domain" description="2Fe-2S ferredoxin-type" evidence="3">
    <location>
        <begin position="1"/>
        <end position="60"/>
    </location>
</feature>
<proteinExistence type="predicted"/>
<keyword evidence="1" id="KW-0408">Iron</keyword>